<keyword evidence="6" id="KW-1185">Reference proteome</keyword>
<dbReference type="PANTHER" id="PTHR34700">
    <property type="entry name" value="POTASSIUM BINDING PROTEIN KBP"/>
    <property type="match status" value="1"/>
</dbReference>
<dbReference type="EMBL" id="VLKW01000001">
    <property type="protein sequence ID" value="TWI51077.1"/>
    <property type="molecule type" value="Genomic_DNA"/>
</dbReference>
<evidence type="ECO:0000256" key="1">
    <source>
        <dbReference type="SAM" id="SignalP"/>
    </source>
</evidence>
<dbReference type="SUPFAM" id="SSF54106">
    <property type="entry name" value="LysM domain"/>
    <property type="match status" value="1"/>
</dbReference>
<feature type="chain" id="PRO_5044618138" evidence="1">
    <location>
        <begin position="40"/>
        <end position="380"/>
    </location>
</feature>
<reference evidence="4 5" key="1">
    <citation type="journal article" date="2015" name="Stand. Genomic Sci.">
        <title>Genomic Encyclopedia of Bacterial and Archaeal Type Strains, Phase III: the genomes of soil and plant-associated and newly described type strains.</title>
        <authorList>
            <person name="Whitman W.B."/>
            <person name="Woyke T."/>
            <person name="Klenk H.P."/>
            <person name="Zhou Y."/>
            <person name="Lilburn T.G."/>
            <person name="Beck B.J."/>
            <person name="De Vos P."/>
            <person name="Vandamme P."/>
            <person name="Eisen J.A."/>
            <person name="Garrity G."/>
            <person name="Hugenholtz P."/>
            <person name="Kyrpides N.C."/>
        </authorList>
    </citation>
    <scope>NUCLEOTIDE SEQUENCE [LARGE SCALE GENOMIC DNA]</scope>
    <source>
        <strain evidence="4 5">CGMCC 1.10685</strain>
    </source>
</reference>
<gene>
    <name evidence="3" type="ORF">GO485_20210</name>
    <name evidence="4" type="ORF">IP92_00059</name>
</gene>
<dbReference type="AlphaFoldDB" id="A0A562Q310"/>
<evidence type="ECO:0000313" key="5">
    <source>
        <dbReference type="Proteomes" id="UP000315112"/>
    </source>
</evidence>
<dbReference type="Proteomes" id="UP000315112">
    <property type="component" value="Unassembled WGS sequence"/>
</dbReference>
<dbReference type="InterPro" id="IPR018392">
    <property type="entry name" value="LysM"/>
</dbReference>
<dbReference type="PROSITE" id="PS51782">
    <property type="entry name" value="LYSM"/>
    <property type="match status" value="1"/>
</dbReference>
<name>A0A562Q310_9BURK</name>
<dbReference type="EMBL" id="CP046904">
    <property type="protein sequence ID" value="QGZ41147.1"/>
    <property type="molecule type" value="Genomic_DNA"/>
</dbReference>
<evidence type="ECO:0000259" key="2">
    <source>
        <dbReference type="PROSITE" id="PS51782"/>
    </source>
</evidence>
<dbReference type="PANTHER" id="PTHR34700:SF4">
    <property type="entry name" value="PHAGE-LIKE ELEMENT PBSX PROTEIN XKDP"/>
    <property type="match status" value="1"/>
</dbReference>
<feature type="domain" description="LysM" evidence="2">
    <location>
        <begin position="52"/>
        <end position="101"/>
    </location>
</feature>
<protein>
    <submittedName>
        <fullName evidence="4">LysM domain-containing protein</fullName>
    </submittedName>
    <submittedName>
        <fullName evidence="3">LysM peptidoglycan-binding domain-containing protein</fullName>
    </submittedName>
</protein>
<dbReference type="CDD" id="cd00118">
    <property type="entry name" value="LysM"/>
    <property type="match status" value="1"/>
</dbReference>
<dbReference type="RefSeq" id="WP_145872538.1">
    <property type="nucleotide sequence ID" value="NZ_CP046904.1"/>
</dbReference>
<dbReference type="InterPro" id="IPR036779">
    <property type="entry name" value="LysM_dom_sf"/>
</dbReference>
<proteinExistence type="predicted"/>
<evidence type="ECO:0000313" key="6">
    <source>
        <dbReference type="Proteomes" id="UP000437862"/>
    </source>
</evidence>
<dbReference type="Gene3D" id="3.10.350.10">
    <property type="entry name" value="LysM domain"/>
    <property type="match status" value="1"/>
</dbReference>
<accession>A0A562Q310</accession>
<dbReference type="OrthoDB" id="9765158at2"/>
<reference evidence="3 6" key="3">
    <citation type="submission" date="2019-12" db="EMBL/GenBank/DDBJ databases">
        <title>Draft Genome Sequences of Six Type Strains of the Genus Massilia.</title>
        <authorList>
            <person name="Miess H."/>
            <person name="Frediansyah A."/>
            <person name="Goeker M."/>
            <person name="Gross H."/>
        </authorList>
    </citation>
    <scope>NUCLEOTIDE SEQUENCE [LARGE SCALE GENOMIC DNA]</scope>
    <source>
        <strain evidence="3 6">DSM 26639</strain>
    </source>
</reference>
<dbReference type="Proteomes" id="UP000437862">
    <property type="component" value="Chromosome"/>
</dbReference>
<dbReference type="Pfam" id="PF01476">
    <property type="entry name" value="LysM"/>
    <property type="match status" value="1"/>
</dbReference>
<evidence type="ECO:0000313" key="4">
    <source>
        <dbReference type="EMBL" id="TWI51077.1"/>
    </source>
</evidence>
<evidence type="ECO:0000313" key="3">
    <source>
        <dbReference type="EMBL" id="QGZ41147.1"/>
    </source>
</evidence>
<keyword evidence="1" id="KW-0732">Signal</keyword>
<dbReference type="InterPro" id="IPR052196">
    <property type="entry name" value="Bact_Kbp"/>
</dbReference>
<sequence>MKNFSTVGVRAAGHPAAHLAVQLIAAALFSAGAAVSVHAQDLHCAFKANAPDQHTVVRGDTLWDISGKFLEQPWCWPQVWGMNRAEIANPHWIYPGQVILFDRAAGRLRLANKIAVAGADSEPGTVKLSPQLRTEALGKDAIPAIPPGAIEPFLTQPLIVEADELKDAPRIVATAGNRVIIGKDDKAYVRGNLKGGTSFQAFRPGKPLRDPVTQKVVGQEAYYLGTLKLQKEAGAGSDVHTFVVASAKEEMGIGDQLMQMPPTPMQNYVPHPPAGKVDARILAIYNGVTHAGQNQVVSVNRGKLDGLDVGAVLQLYHVGQTVADKSASKGWHNLGNPQVKLPDEQIGSLFIFRVFKHISYGLIMQVTEPVVVGDVAKTPE</sequence>
<feature type="signal peptide" evidence="1">
    <location>
        <begin position="1"/>
        <end position="39"/>
    </location>
</feature>
<reference evidence="4" key="2">
    <citation type="submission" date="2019-07" db="EMBL/GenBank/DDBJ databases">
        <authorList>
            <person name="Whitman W."/>
            <person name="Huntemann M."/>
            <person name="Clum A."/>
            <person name="Pillay M."/>
            <person name="Palaniappan K."/>
            <person name="Varghese N."/>
            <person name="Mikhailova N."/>
            <person name="Stamatis D."/>
            <person name="Reddy T."/>
            <person name="Daum C."/>
            <person name="Shapiro N."/>
            <person name="Ivanova N."/>
            <person name="Kyrpides N."/>
            <person name="Woyke T."/>
        </authorList>
    </citation>
    <scope>NUCLEOTIDE SEQUENCE</scope>
    <source>
        <strain evidence="4">CGMCC 1.10685</strain>
    </source>
</reference>
<organism evidence="4 5">
    <name type="scientific">Pseudoduganella flava</name>
    <dbReference type="NCBI Taxonomy" id="871742"/>
    <lineage>
        <taxon>Bacteria</taxon>
        <taxon>Pseudomonadati</taxon>
        <taxon>Pseudomonadota</taxon>
        <taxon>Betaproteobacteria</taxon>
        <taxon>Burkholderiales</taxon>
        <taxon>Oxalobacteraceae</taxon>
        <taxon>Telluria group</taxon>
        <taxon>Pseudoduganella</taxon>
    </lineage>
</organism>